<keyword evidence="5" id="KW-1003">Cell membrane</keyword>
<evidence type="ECO:0000259" key="7">
    <source>
        <dbReference type="Pfam" id="PF00361"/>
    </source>
</evidence>
<reference evidence="8" key="1">
    <citation type="submission" date="2020-10" db="EMBL/GenBank/DDBJ databases">
        <title>Connecting structure to function with the recovery of over 1000 high-quality activated sludge metagenome-assembled genomes encoding full-length rRNA genes using long-read sequencing.</title>
        <authorList>
            <person name="Singleton C.M."/>
            <person name="Petriglieri F."/>
            <person name="Kristensen J.M."/>
            <person name="Kirkegaard R.H."/>
            <person name="Michaelsen T.Y."/>
            <person name="Andersen M.H."/>
            <person name="Karst S.M."/>
            <person name="Dueholm M.S."/>
            <person name="Nielsen P.H."/>
            <person name="Albertsen M."/>
        </authorList>
    </citation>
    <scope>NUCLEOTIDE SEQUENCE</scope>
    <source>
        <strain evidence="8">Bjer_18-Q3-R1-45_BAT3C.347</strain>
    </source>
</reference>
<feature type="transmembrane region" description="Helical" evidence="5">
    <location>
        <begin position="38"/>
        <end position="59"/>
    </location>
</feature>
<keyword evidence="5" id="KW-0830">Ubiquinone</keyword>
<feature type="transmembrane region" description="Helical" evidence="5">
    <location>
        <begin position="381"/>
        <end position="404"/>
    </location>
</feature>
<comment type="catalytic activity">
    <reaction evidence="5">
        <text>a quinone + NADH + 5 H(+)(in) = a quinol + NAD(+) + 4 H(+)(out)</text>
        <dbReference type="Rhea" id="RHEA:57888"/>
        <dbReference type="ChEBI" id="CHEBI:15378"/>
        <dbReference type="ChEBI" id="CHEBI:24646"/>
        <dbReference type="ChEBI" id="CHEBI:57540"/>
        <dbReference type="ChEBI" id="CHEBI:57945"/>
        <dbReference type="ChEBI" id="CHEBI:132124"/>
    </reaction>
</comment>
<keyword evidence="2 5" id="KW-0812">Transmembrane</keyword>
<evidence type="ECO:0000256" key="1">
    <source>
        <dbReference type="ARBA" id="ARBA00004127"/>
    </source>
</evidence>
<comment type="function">
    <text evidence="5">NDH-1 shuttles electrons from NADH, via FMN and iron-sulfur (Fe-S) centers, to quinones in the respiratory chain. The immediate electron acceptor for the enzyme in this species is believed to be ubiquinone. Couples the redox reaction to proton translocation (for every two electrons transferred, four hydrogen ions are translocated across the cytoplasmic membrane), and thus conserves the redox energy in a proton gradient.</text>
</comment>
<dbReference type="GO" id="GO:0008137">
    <property type="term" value="F:NADH dehydrogenase (ubiquinone) activity"/>
    <property type="evidence" value="ECO:0007669"/>
    <property type="project" value="InterPro"/>
</dbReference>
<feature type="transmembrane region" description="Helical" evidence="5">
    <location>
        <begin position="337"/>
        <end position="360"/>
    </location>
</feature>
<dbReference type="AlphaFoldDB" id="A0A9D7DZV6"/>
<gene>
    <name evidence="5 8" type="primary">nuoN</name>
    <name evidence="8" type="ORF">IPH26_14100</name>
</gene>
<feature type="transmembrane region" description="Helical" evidence="5">
    <location>
        <begin position="243"/>
        <end position="269"/>
    </location>
</feature>
<dbReference type="GO" id="GO:0012505">
    <property type="term" value="C:endomembrane system"/>
    <property type="evidence" value="ECO:0007669"/>
    <property type="project" value="UniProtKB-SubCell"/>
</dbReference>
<dbReference type="EC" id="7.1.1.-" evidence="5"/>
<name>A0A9D7DZV6_9PROT</name>
<dbReference type="InterPro" id="IPR010096">
    <property type="entry name" value="NADH-Q_OxRdtase_suN/2"/>
</dbReference>
<feature type="transmembrane region" description="Helical" evidence="5">
    <location>
        <begin position="468"/>
        <end position="488"/>
    </location>
</feature>
<evidence type="ECO:0000256" key="2">
    <source>
        <dbReference type="ARBA" id="ARBA00022692"/>
    </source>
</evidence>
<dbReference type="PRINTS" id="PR01434">
    <property type="entry name" value="NADHDHGNASE5"/>
</dbReference>
<keyword evidence="4 5" id="KW-0472">Membrane</keyword>
<feature type="transmembrane region" description="Helical" evidence="5">
    <location>
        <begin position="79"/>
        <end position="97"/>
    </location>
</feature>
<accession>A0A9D7DZV6</accession>
<protein>
    <recommendedName>
        <fullName evidence="5">NADH-quinone oxidoreductase subunit N</fullName>
        <ecNumber evidence="5">7.1.1.-</ecNumber>
    </recommendedName>
    <alternativeName>
        <fullName evidence="5">NADH dehydrogenase I subunit N</fullName>
    </alternativeName>
    <alternativeName>
        <fullName evidence="5">NDH-1 subunit N</fullName>
    </alternativeName>
</protein>
<keyword evidence="8" id="KW-0560">Oxidoreductase</keyword>
<feature type="transmembrane region" description="Helical" evidence="5">
    <location>
        <begin position="275"/>
        <end position="296"/>
    </location>
</feature>
<proteinExistence type="inferred from homology"/>
<comment type="caution">
    <text evidence="8">The sequence shown here is derived from an EMBL/GenBank/DDBJ whole genome shotgun (WGS) entry which is preliminary data.</text>
</comment>
<dbReference type="GO" id="GO:0042773">
    <property type="term" value="P:ATP synthesis coupled electron transport"/>
    <property type="evidence" value="ECO:0007669"/>
    <property type="project" value="InterPro"/>
</dbReference>
<feature type="transmembrane region" description="Helical" evidence="5">
    <location>
        <begin position="303"/>
        <end position="325"/>
    </location>
</feature>
<feature type="transmembrane region" description="Helical" evidence="5">
    <location>
        <begin position="163"/>
        <end position="184"/>
    </location>
</feature>
<dbReference type="GO" id="GO:0050136">
    <property type="term" value="F:NADH dehydrogenase (quinone) (non-electrogenic) activity"/>
    <property type="evidence" value="ECO:0007669"/>
    <property type="project" value="UniProtKB-UniRule"/>
</dbReference>
<sequence>MNFVMPDFIPAAAEIFILAMACVVLLADLFFGKTNRWLTYFLTQASLVGAAAISAWLILNHGGDIMLTFGNMFIRDLMADFLKLVVYLAVALVVLYGRGYNALRGLDRGEYYLLVLFATLGMMVMISSNHFLTMYLGLELLSLSLYTMVALDRESARSTEAAMKYFVLGALASGLLLYGMSMIYGATGTLEISGVAGALHNHMALTPVLTFGLVFLVAGLAFKLGVVPFHMWIPDVYQGAPTAVTLMIGSAPKLAAFAMAIRLLVFGLFDMATHWQPMLIFLAVLSIALGNIAAIAQTNLKRMLGYSAISHMGYMLLGLLAGIGVDGGNHGANAYSSAMFYAIVYVLTSLASFGMIILLSRAGFESEELDDFKGLNKRSPWFAAMMMIVMFSMAGIPFFIGFFAKFWVLQAVVHAGHVWLAVFAVMMSLIGSYYYLRVVKLMYFDEPAEDAPIAAAPDMRFLLSVNSLAIAALGLMPGQLMSLCAYVLTGGQ</sequence>
<keyword evidence="5" id="KW-0874">Quinone</keyword>
<comment type="subcellular location">
    <subcellularLocation>
        <location evidence="5">Cell membrane</location>
        <topology evidence="5">Multi-pass membrane protein</topology>
    </subcellularLocation>
    <subcellularLocation>
        <location evidence="1">Endomembrane system</location>
        <topology evidence="1">Multi-pass membrane protein</topology>
    </subcellularLocation>
    <subcellularLocation>
        <location evidence="6">Membrane</location>
        <topology evidence="6">Multi-pass membrane protein</topology>
    </subcellularLocation>
</comment>
<dbReference type="NCBIfam" id="TIGR01770">
    <property type="entry name" value="NDH_I_N"/>
    <property type="match status" value="1"/>
</dbReference>
<dbReference type="Pfam" id="PF00361">
    <property type="entry name" value="Proton_antipo_M"/>
    <property type="match status" value="1"/>
</dbReference>
<evidence type="ECO:0000256" key="4">
    <source>
        <dbReference type="ARBA" id="ARBA00023136"/>
    </source>
</evidence>
<evidence type="ECO:0000313" key="9">
    <source>
        <dbReference type="Proteomes" id="UP000807785"/>
    </source>
</evidence>
<dbReference type="PANTHER" id="PTHR22773">
    <property type="entry name" value="NADH DEHYDROGENASE"/>
    <property type="match status" value="1"/>
</dbReference>
<feature type="transmembrane region" description="Helical" evidence="5">
    <location>
        <begin position="132"/>
        <end position="151"/>
    </location>
</feature>
<feature type="transmembrane region" description="Helical" evidence="5">
    <location>
        <begin position="416"/>
        <end position="436"/>
    </location>
</feature>
<keyword evidence="3 5" id="KW-1133">Transmembrane helix</keyword>
<keyword evidence="5" id="KW-0813">Transport</keyword>
<dbReference type="EMBL" id="JADJEV010000004">
    <property type="protein sequence ID" value="MBK6974008.1"/>
    <property type="molecule type" value="Genomic_DNA"/>
</dbReference>
<feature type="transmembrane region" description="Helical" evidence="5">
    <location>
        <begin position="204"/>
        <end position="222"/>
    </location>
</feature>
<feature type="transmembrane region" description="Helical" evidence="5">
    <location>
        <begin position="109"/>
        <end position="126"/>
    </location>
</feature>
<keyword evidence="5" id="KW-0520">NAD</keyword>
<dbReference type="Proteomes" id="UP000807785">
    <property type="component" value="Unassembled WGS sequence"/>
</dbReference>
<organism evidence="8 9">
    <name type="scientific">Candidatus Methylophosphatis roskildensis</name>
    <dbReference type="NCBI Taxonomy" id="2899263"/>
    <lineage>
        <taxon>Bacteria</taxon>
        <taxon>Pseudomonadati</taxon>
        <taxon>Pseudomonadota</taxon>
        <taxon>Betaproteobacteria</taxon>
        <taxon>Nitrosomonadales</taxon>
        <taxon>Sterolibacteriaceae</taxon>
        <taxon>Candidatus Methylophosphatis</taxon>
    </lineage>
</organism>
<keyword evidence="5" id="KW-1278">Translocase</keyword>
<dbReference type="InterPro" id="IPR001750">
    <property type="entry name" value="ND/Mrp_TM"/>
</dbReference>
<comment type="similarity">
    <text evidence="5">Belongs to the complex I subunit 2 family.</text>
</comment>
<evidence type="ECO:0000313" key="8">
    <source>
        <dbReference type="EMBL" id="MBK6974008.1"/>
    </source>
</evidence>
<dbReference type="HAMAP" id="MF_00445">
    <property type="entry name" value="NDH1_NuoN_1"/>
    <property type="match status" value="1"/>
</dbReference>
<feature type="domain" description="NADH:quinone oxidoreductase/Mrp antiporter transmembrane" evidence="7">
    <location>
        <begin position="128"/>
        <end position="430"/>
    </location>
</feature>
<dbReference type="GO" id="GO:0005886">
    <property type="term" value="C:plasma membrane"/>
    <property type="evidence" value="ECO:0007669"/>
    <property type="project" value="UniProtKB-SubCell"/>
</dbReference>
<evidence type="ECO:0000256" key="3">
    <source>
        <dbReference type="ARBA" id="ARBA00022989"/>
    </source>
</evidence>
<feature type="transmembrane region" description="Helical" evidence="5">
    <location>
        <begin position="12"/>
        <end position="31"/>
    </location>
</feature>
<dbReference type="NCBIfam" id="NF004442">
    <property type="entry name" value="PRK05777.1-5"/>
    <property type="match status" value="1"/>
</dbReference>
<comment type="subunit">
    <text evidence="5">NDH-1 is composed of 14 different subunits. Subunits NuoA, H, J, K, L, M, N constitute the membrane sector of the complex.</text>
</comment>
<dbReference type="GO" id="GO:0048038">
    <property type="term" value="F:quinone binding"/>
    <property type="evidence" value="ECO:0007669"/>
    <property type="project" value="UniProtKB-KW"/>
</dbReference>
<evidence type="ECO:0000256" key="5">
    <source>
        <dbReference type="HAMAP-Rule" id="MF_00445"/>
    </source>
</evidence>
<evidence type="ECO:0000256" key="6">
    <source>
        <dbReference type="RuleBase" id="RU000320"/>
    </source>
</evidence>